<evidence type="ECO:0000313" key="1">
    <source>
        <dbReference type="EMBL" id="MBR8644698.1"/>
    </source>
</evidence>
<reference evidence="1" key="1">
    <citation type="submission" date="2021-04" db="EMBL/GenBank/DDBJ databases">
        <title>Whole genome sequencing of Enterococci isolates from hospitalized patients.</title>
        <authorList>
            <person name="Ogoti B.M."/>
            <person name="Onyambu F.G."/>
        </authorList>
    </citation>
    <scope>NUCLEOTIDE SEQUENCE</scope>
    <source>
        <strain evidence="1">242</strain>
    </source>
</reference>
<dbReference type="Proteomes" id="UP000680045">
    <property type="component" value="Unassembled WGS sequence"/>
</dbReference>
<name>A0A941FH44_9BACI</name>
<evidence type="ECO:0000313" key="2">
    <source>
        <dbReference type="Proteomes" id="UP000680045"/>
    </source>
</evidence>
<gene>
    <name evidence="1" type="ORF">KEH51_10285</name>
</gene>
<dbReference type="EMBL" id="JAGTPW010000014">
    <property type="protein sequence ID" value="MBR8644698.1"/>
    <property type="molecule type" value="Genomic_DNA"/>
</dbReference>
<comment type="caution">
    <text evidence="1">The sequence shown here is derived from an EMBL/GenBank/DDBJ whole genome shotgun (WGS) entry which is preliminary data.</text>
</comment>
<dbReference type="AlphaFoldDB" id="A0A941FH44"/>
<accession>A0A941FH44</accession>
<sequence>MSGLIWVNDLLTIKKEGLKEALFLFSPLIHCTKSSNYSTIQTFSIVFPSLVLVKCKIDKMLLEQLPAGYNELLRIRVVFTNDVKSFFLYDKSTIKNVENGKEEF</sequence>
<proteinExistence type="predicted"/>
<organism evidence="1 2">
    <name type="scientific">Peribacillus frigoritolerans</name>
    <dbReference type="NCBI Taxonomy" id="450367"/>
    <lineage>
        <taxon>Bacteria</taxon>
        <taxon>Bacillati</taxon>
        <taxon>Bacillota</taxon>
        <taxon>Bacilli</taxon>
        <taxon>Bacillales</taxon>
        <taxon>Bacillaceae</taxon>
        <taxon>Peribacillus</taxon>
    </lineage>
</organism>
<protein>
    <submittedName>
        <fullName evidence="1">Uncharacterized protein</fullName>
    </submittedName>
</protein>